<dbReference type="InterPro" id="IPR010994">
    <property type="entry name" value="RuvA_2-like"/>
</dbReference>
<evidence type="ECO:0000313" key="3">
    <source>
        <dbReference type="EMBL" id="MFC4541838.1"/>
    </source>
</evidence>
<dbReference type="InterPro" id="IPR038720">
    <property type="entry name" value="YprB_RNase_H-like_dom"/>
</dbReference>
<sequence>MTVEHDAGAAVLAVRCDALAGPAGGPPAAERLADVLTVFDPDLVAVVRDGMDVRTISRLRRAFDGPVFDPGGSASARSETVDGVTIGFASRLAALSDADPNGGTATEPEVPADADYVVCDDVETRADEVAMEATLEGRDVIARYQARSATETTFLTGSLPANYAHVWTATADGRDVRLPVRGLGPIRRSGAPELACLRCATDGAVSVSSVPADRFGLQALDGVGPTTARRLRDGGFDSRAAVADASPAALRSVRGVGDATARTMRASARALADGRVVRRSSEPVPPAEREPLFVDIETDGLSPTVIPLIGVYDPDRDAYVDFVDTEPSREEPGAATRAFLEWLAAEYDRPAIAAWNGYEFDYKHLDRFVNRYAPAFAEFWREDVRRCDPYDWAVRQDHAHLPGRTNRLEDVAGAIGCDRGAAAGAIDGATVARRLRRSIESPDSIAIDWEAIRRYCEADVQELAAVYDAIAAAEPAADESIDSPNGDEPTQTGLGDF</sequence>
<evidence type="ECO:0000256" key="1">
    <source>
        <dbReference type="SAM" id="MobiDB-lite"/>
    </source>
</evidence>
<dbReference type="Gene3D" id="1.10.150.20">
    <property type="entry name" value="5' to 3' exonuclease, C-terminal subdomain"/>
    <property type="match status" value="1"/>
</dbReference>
<keyword evidence="4" id="KW-1185">Reference proteome</keyword>
<dbReference type="SUPFAM" id="SSF47781">
    <property type="entry name" value="RuvA domain 2-like"/>
    <property type="match status" value="1"/>
</dbReference>
<reference evidence="3 4" key="1">
    <citation type="journal article" date="2019" name="Int. J. Syst. Evol. Microbiol.">
        <title>The Global Catalogue of Microorganisms (GCM) 10K type strain sequencing project: providing services to taxonomists for standard genome sequencing and annotation.</title>
        <authorList>
            <consortium name="The Broad Institute Genomics Platform"/>
            <consortium name="The Broad Institute Genome Sequencing Center for Infectious Disease"/>
            <person name="Wu L."/>
            <person name="Ma J."/>
        </authorList>
    </citation>
    <scope>NUCLEOTIDE SEQUENCE [LARGE SCALE GENOMIC DNA]</scope>
    <source>
        <strain evidence="3 4">WLHS5</strain>
    </source>
</reference>
<protein>
    <submittedName>
        <fullName evidence="3">Ribonuclease H-like domain-containing protein</fullName>
    </submittedName>
</protein>
<feature type="domain" description="YprB ribonuclease H-like" evidence="2">
    <location>
        <begin position="292"/>
        <end position="470"/>
    </location>
</feature>
<dbReference type="AlphaFoldDB" id="A0ABD5PN45"/>
<dbReference type="InterPro" id="IPR012337">
    <property type="entry name" value="RNaseH-like_sf"/>
</dbReference>
<dbReference type="Gene3D" id="3.30.420.10">
    <property type="entry name" value="Ribonuclease H-like superfamily/Ribonuclease H"/>
    <property type="match status" value="1"/>
</dbReference>
<feature type="region of interest" description="Disordered" evidence="1">
    <location>
        <begin position="475"/>
        <end position="497"/>
    </location>
</feature>
<evidence type="ECO:0000259" key="2">
    <source>
        <dbReference type="Pfam" id="PF13482"/>
    </source>
</evidence>
<comment type="caution">
    <text evidence="3">The sequence shown here is derived from an EMBL/GenBank/DDBJ whole genome shotgun (WGS) entry which is preliminary data.</text>
</comment>
<name>A0ABD5PN45_9EURY</name>
<organism evidence="3 4">
    <name type="scientific">Halosolutus amylolyticus</name>
    <dbReference type="NCBI Taxonomy" id="2932267"/>
    <lineage>
        <taxon>Archaea</taxon>
        <taxon>Methanobacteriati</taxon>
        <taxon>Methanobacteriota</taxon>
        <taxon>Stenosarchaea group</taxon>
        <taxon>Halobacteria</taxon>
        <taxon>Halobacteriales</taxon>
        <taxon>Natrialbaceae</taxon>
        <taxon>Halosolutus</taxon>
    </lineage>
</organism>
<dbReference type="RefSeq" id="WP_250142726.1">
    <property type="nucleotide sequence ID" value="NZ_JALIQP010000008.1"/>
</dbReference>
<feature type="compositionally biased region" description="Polar residues" evidence="1">
    <location>
        <begin position="488"/>
        <end position="497"/>
    </location>
</feature>
<dbReference type="SUPFAM" id="SSF53098">
    <property type="entry name" value="Ribonuclease H-like"/>
    <property type="match status" value="1"/>
</dbReference>
<dbReference type="Pfam" id="PF13482">
    <property type="entry name" value="RNase_H_2"/>
    <property type="match status" value="1"/>
</dbReference>
<dbReference type="InterPro" id="IPR036397">
    <property type="entry name" value="RNaseH_sf"/>
</dbReference>
<dbReference type="Proteomes" id="UP001595898">
    <property type="component" value="Unassembled WGS sequence"/>
</dbReference>
<dbReference type="EMBL" id="JBHSFA010000004">
    <property type="protein sequence ID" value="MFC4541838.1"/>
    <property type="molecule type" value="Genomic_DNA"/>
</dbReference>
<gene>
    <name evidence="3" type="ORF">ACFO5R_07840</name>
</gene>
<accession>A0ABD5PN45</accession>
<dbReference type="Pfam" id="PF14520">
    <property type="entry name" value="HHH_5"/>
    <property type="match status" value="1"/>
</dbReference>
<evidence type="ECO:0000313" key="4">
    <source>
        <dbReference type="Proteomes" id="UP001595898"/>
    </source>
</evidence>
<proteinExistence type="predicted"/>